<dbReference type="Pfam" id="PF18962">
    <property type="entry name" value="Por_Secre_tail"/>
    <property type="match status" value="1"/>
</dbReference>
<evidence type="ECO:0000313" key="2">
    <source>
        <dbReference type="EMBL" id="SVD54535.1"/>
    </source>
</evidence>
<name>A0A382W877_9ZZZZ</name>
<dbReference type="InterPro" id="IPR015943">
    <property type="entry name" value="WD40/YVTN_repeat-like_dom_sf"/>
</dbReference>
<dbReference type="Gene3D" id="2.130.10.10">
    <property type="entry name" value="YVTN repeat-like/Quinoprotein amine dehydrogenase"/>
    <property type="match status" value="1"/>
</dbReference>
<feature type="domain" description="Secretion system C-terminal sorting" evidence="1">
    <location>
        <begin position="192"/>
        <end position="265"/>
    </location>
</feature>
<dbReference type="SUPFAM" id="SSF50969">
    <property type="entry name" value="YVTN repeat-like/Quinoprotein amine dehydrogenase"/>
    <property type="match status" value="1"/>
</dbReference>
<dbReference type="Gene3D" id="2.60.40.4070">
    <property type="match status" value="1"/>
</dbReference>
<organism evidence="2">
    <name type="scientific">marine metagenome</name>
    <dbReference type="NCBI Taxonomy" id="408172"/>
    <lineage>
        <taxon>unclassified sequences</taxon>
        <taxon>metagenomes</taxon>
        <taxon>ecological metagenomes</taxon>
    </lineage>
</organism>
<gene>
    <name evidence="2" type="ORF">METZ01_LOCUS407389</name>
</gene>
<reference evidence="2" key="1">
    <citation type="submission" date="2018-05" db="EMBL/GenBank/DDBJ databases">
        <authorList>
            <person name="Lanie J.A."/>
            <person name="Ng W.-L."/>
            <person name="Kazmierczak K.M."/>
            <person name="Andrzejewski T.M."/>
            <person name="Davidsen T.M."/>
            <person name="Wayne K.J."/>
            <person name="Tettelin H."/>
            <person name="Glass J.I."/>
            <person name="Rusch D."/>
            <person name="Podicherti R."/>
            <person name="Tsui H.-C.T."/>
            <person name="Winkler M.E."/>
        </authorList>
    </citation>
    <scope>NUCLEOTIDE SEQUENCE</scope>
</reference>
<dbReference type="InterPro" id="IPR011044">
    <property type="entry name" value="Quino_amine_DH_bsu"/>
</dbReference>
<accession>A0A382W877</accession>
<dbReference type="InterPro" id="IPR026444">
    <property type="entry name" value="Secre_tail"/>
</dbReference>
<sequence length="270" mass="29633">PIQCLSVNNDLLFITCSGGEYQEWNSETNNFVTYTIPGQVQLWNTNTMTLITSVEFSQGSTPWHIINSPINNEVFVALSGEDGSPGTAGVVCLSYVSDNISIKWEKYSDDFDNATLHVIAISDDGETLFVSSRGAGYLYILDANEGNLIQSISFTSPPTIASPAGVAVLSSIVDMAISDISFVPQIVSLNNYPNPFNPRTTISFSNLKMQNITVEIFDLQGRVVESFYNRHLLPGIHSIDWNAESYPSGQYLINMSNGTHRKTAKATLIK</sequence>
<dbReference type="EMBL" id="UINC01157508">
    <property type="protein sequence ID" value="SVD54535.1"/>
    <property type="molecule type" value="Genomic_DNA"/>
</dbReference>
<protein>
    <recommendedName>
        <fullName evidence="1">Secretion system C-terminal sorting domain-containing protein</fullName>
    </recommendedName>
</protein>
<evidence type="ECO:0000259" key="1">
    <source>
        <dbReference type="Pfam" id="PF18962"/>
    </source>
</evidence>
<dbReference type="AlphaFoldDB" id="A0A382W877"/>
<feature type="non-terminal residue" evidence="2">
    <location>
        <position position="1"/>
    </location>
</feature>
<proteinExistence type="predicted"/>
<dbReference type="NCBIfam" id="TIGR04183">
    <property type="entry name" value="Por_Secre_tail"/>
    <property type="match status" value="1"/>
</dbReference>